<dbReference type="OrthoDB" id="9802350at2"/>
<dbReference type="EMBL" id="CP029480">
    <property type="protein sequence ID" value="AWV97850.1"/>
    <property type="molecule type" value="Genomic_DNA"/>
</dbReference>
<dbReference type="PANTHER" id="PTHR47478">
    <property type="match status" value="1"/>
</dbReference>
<protein>
    <submittedName>
        <fullName evidence="1">Noncanonical pyrimidine nucleotidase, YjjG family</fullName>
    </submittedName>
</protein>
<keyword evidence="2" id="KW-1185">Reference proteome</keyword>
<dbReference type="NCBIfam" id="TIGR01549">
    <property type="entry name" value="HAD-SF-IA-v1"/>
    <property type="match status" value="1"/>
</dbReference>
<dbReference type="InterPro" id="IPR052550">
    <property type="entry name" value="Pyrimidine_5'-ntase_YjjG"/>
</dbReference>
<evidence type="ECO:0000313" key="2">
    <source>
        <dbReference type="Proteomes" id="UP000249873"/>
    </source>
</evidence>
<dbReference type="Pfam" id="PF00702">
    <property type="entry name" value="Hydrolase"/>
    <property type="match status" value="1"/>
</dbReference>
<dbReference type="Gene3D" id="3.40.50.1000">
    <property type="entry name" value="HAD superfamily/HAD-like"/>
    <property type="match status" value="1"/>
</dbReference>
<proteinExistence type="predicted"/>
<accession>A0A2Z4G9T5</accession>
<dbReference type="GO" id="GO:0008253">
    <property type="term" value="F:5'-nucleotidase activity"/>
    <property type="evidence" value="ECO:0007669"/>
    <property type="project" value="InterPro"/>
</dbReference>
<sequence length="237" mass="27197">MRLIVLFKHKKHIFFDLDHTLWDFESNAEESLKEIYDDFSISKLGPSFGNFYQNFSKLNRLLWTQLEQEIITHETIRMFRFQKALSSLNVEIDKEQSIAMNLKFLDLLPNKTKLIDGCQETLEALQAKYQLHILSNGYAEVQAKKLEHSGIKGYFQHIITNDIAASRKPNVGIFNYALEKSNSQASQSLMIGDSYLADILGAKNAGWDTVHFQPSGIDTENQSTLKITKLVQLLDHL</sequence>
<dbReference type="SUPFAM" id="SSF56784">
    <property type="entry name" value="HAD-like"/>
    <property type="match status" value="1"/>
</dbReference>
<organism evidence="1 2">
    <name type="scientific">Arcticibacterium luteifluviistationis</name>
    <dbReference type="NCBI Taxonomy" id="1784714"/>
    <lineage>
        <taxon>Bacteria</taxon>
        <taxon>Pseudomonadati</taxon>
        <taxon>Bacteroidota</taxon>
        <taxon>Cytophagia</taxon>
        <taxon>Cytophagales</taxon>
        <taxon>Leadbetterellaceae</taxon>
        <taxon>Arcticibacterium</taxon>
    </lineage>
</organism>
<reference evidence="1 2" key="1">
    <citation type="submission" date="2018-05" db="EMBL/GenBank/DDBJ databases">
        <title>Complete genome sequence of Arcticibacterium luteifluviistationis SM1504T, a cytophagaceae bacterium isolated from Arctic surface seawater.</title>
        <authorList>
            <person name="Li Y."/>
            <person name="Qin Q.-L."/>
        </authorList>
    </citation>
    <scope>NUCLEOTIDE SEQUENCE [LARGE SCALE GENOMIC DNA]</scope>
    <source>
        <strain evidence="1 2">SM1504</strain>
    </source>
</reference>
<dbReference type="NCBIfam" id="TIGR01509">
    <property type="entry name" value="HAD-SF-IA-v3"/>
    <property type="match status" value="1"/>
</dbReference>
<name>A0A2Z4G9T5_9BACT</name>
<dbReference type="PANTHER" id="PTHR47478:SF1">
    <property type="entry name" value="PYRIMIDINE 5'-NUCLEOTIDASE YJJG"/>
    <property type="match status" value="1"/>
</dbReference>
<dbReference type="InterPro" id="IPR023214">
    <property type="entry name" value="HAD_sf"/>
</dbReference>
<dbReference type="AlphaFoldDB" id="A0A2Z4G9T5"/>
<dbReference type="InterPro" id="IPR023198">
    <property type="entry name" value="PGP-like_dom2"/>
</dbReference>
<dbReference type="InterPro" id="IPR006439">
    <property type="entry name" value="HAD-SF_hydro_IA"/>
</dbReference>
<dbReference type="KEGG" id="als:DJ013_06580"/>
<dbReference type="InterPro" id="IPR036412">
    <property type="entry name" value="HAD-like_sf"/>
</dbReference>
<dbReference type="Gene3D" id="1.10.150.240">
    <property type="entry name" value="Putative phosphatase, domain 2"/>
    <property type="match status" value="1"/>
</dbReference>
<gene>
    <name evidence="1" type="ORF">DJ013_06580</name>
</gene>
<dbReference type="NCBIfam" id="TIGR02254">
    <property type="entry name" value="YjjG_YfnB"/>
    <property type="match status" value="1"/>
</dbReference>
<dbReference type="Proteomes" id="UP000249873">
    <property type="component" value="Chromosome"/>
</dbReference>
<dbReference type="SFLD" id="SFLDS00003">
    <property type="entry name" value="Haloacid_Dehalogenase"/>
    <property type="match status" value="1"/>
</dbReference>
<evidence type="ECO:0000313" key="1">
    <source>
        <dbReference type="EMBL" id="AWV97850.1"/>
    </source>
</evidence>
<dbReference type="InterPro" id="IPR011951">
    <property type="entry name" value="HAD-SF_hydro_IA_YjjG/PynA"/>
</dbReference>
<dbReference type="SFLD" id="SFLDG01129">
    <property type="entry name" value="C1.5:_HAD__Beta-PGM__Phosphata"/>
    <property type="match status" value="1"/>
</dbReference>